<evidence type="ECO:0000256" key="6">
    <source>
        <dbReference type="ARBA" id="ARBA00023010"/>
    </source>
</evidence>
<dbReference type="Gene3D" id="1.20.5.3310">
    <property type="match status" value="1"/>
</dbReference>
<feature type="region of interest" description="Disordered" evidence="8">
    <location>
        <begin position="75"/>
        <end position="99"/>
    </location>
</feature>
<gene>
    <name evidence="10" type="ORF">HYS17_04375</name>
</gene>
<keyword evidence="2" id="KW-0813">Transport</keyword>
<evidence type="ECO:0000313" key="10">
    <source>
        <dbReference type="EMBL" id="QQG37006.1"/>
    </source>
</evidence>
<protein>
    <submittedName>
        <fullName evidence="10">Twin-arginine translocase TatA/TatE family subunit</fullName>
    </submittedName>
</protein>
<evidence type="ECO:0000256" key="5">
    <source>
        <dbReference type="ARBA" id="ARBA00022989"/>
    </source>
</evidence>
<name>A0A7T5UHJ2_9BACT</name>
<dbReference type="GO" id="GO:0015031">
    <property type="term" value="P:protein transport"/>
    <property type="evidence" value="ECO:0007669"/>
    <property type="project" value="UniProtKB-KW"/>
</dbReference>
<keyword evidence="5 9" id="KW-1133">Transmembrane helix</keyword>
<reference evidence="10 11" key="1">
    <citation type="submission" date="2020-07" db="EMBL/GenBank/DDBJ databases">
        <title>Huge and variable diversity of episymbiotic CPR bacteria and DPANN archaea in groundwater ecosystems.</title>
        <authorList>
            <person name="He C.Y."/>
            <person name="Keren R."/>
            <person name="Whittaker M."/>
            <person name="Farag I.F."/>
            <person name="Doudna J."/>
            <person name="Cate J.H.D."/>
            <person name="Banfield J.F."/>
        </authorList>
    </citation>
    <scope>NUCLEOTIDE SEQUENCE [LARGE SCALE GENOMIC DNA]</scope>
    <source>
        <strain evidence="10">NC_groundwater_70_Ag_B-0.1um_54_66</strain>
    </source>
</reference>
<feature type="transmembrane region" description="Helical" evidence="9">
    <location>
        <begin position="6"/>
        <end position="25"/>
    </location>
</feature>
<dbReference type="Proteomes" id="UP000595362">
    <property type="component" value="Chromosome"/>
</dbReference>
<keyword evidence="6" id="KW-0811">Translocation</keyword>
<dbReference type="InterPro" id="IPR003369">
    <property type="entry name" value="TatA/B/E"/>
</dbReference>
<dbReference type="GO" id="GO:0016020">
    <property type="term" value="C:membrane"/>
    <property type="evidence" value="ECO:0007669"/>
    <property type="project" value="UniProtKB-ARBA"/>
</dbReference>
<keyword evidence="7 9" id="KW-0472">Membrane</keyword>
<sequence>MLDFSWPEIFVILVVALVVIGPQDIPKIMHGLGRFVRRLQYVRFALSQQFDDFMKEHDLEDIRRAANARPDELFDEAAADEEDMAVEPMKEDRHERQSS</sequence>
<evidence type="ECO:0000313" key="11">
    <source>
        <dbReference type="Proteomes" id="UP000595362"/>
    </source>
</evidence>
<evidence type="ECO:0000256" key="4">
    <source>
        <dbReference type="ARBA" id="ARBA00022927"/>
    </source>
</evidence>
<evidence type="ECO:0000256" key="1">
    <source>
        <dbReference type="ARBA" id="ARBA00004167"/>
    </source>
</evidence>
<organism evidence="10 11">
    <name type="scientific">Micavibrio aeruginosavorus</name>
    <dbReference type="NCBI Taxonomy" id="349221"/>
    <lineage>
        <taxon>Bacteria</taxon>
        <taxon>Pseudomonadati</taxon>
        <taxon>Bdellovibrionota</taxon>
        <taxon>Bdellovibrionia</taxon>
        <taxon>Bdellovibrionales</taxon>
        <taxon>Pseudobdellovibrionaceae</taxon>
        <taxon>Micavibrio</taxon>
    </lineage>
</organism>
<accession>A0A7T5UHJ2</accession>
<dbReference type="Pfam" id="PF02416">
    <property type="entry name" value="TatA_B_E"/>
    <property type="match status" value="1"/>
</dbReference>
<feature type="compositionally biased region" description="Basic and acidic residues" evidence="8">
    <location>
        <begin position="88"/>
        <end position="99"/>
    </location>
</feature>
<evidence type="ECO:0000256" key="8">
    <source>
        <dbReference type="SAM" id="MobiDB-lite"/>
    </source>
</evidence>
<comment type="subcellular location">
    <subcellularLocation>
        <location evidence="1">Membrane</location>
        <topology evidence="1">Single-pass membrane protein</topology>
    </subcellularLocation>
</comment>
<evidence type="ECO:0000256" key="9">
    <source>
        <dbReference type="SAM" id="Phobius"/>
    </source>
</evidence>
<dbReference type="AlphaFoldDB" id="A0A7T5UHJ2"/>
<keyword evidence="3 9" id="KW-0812">Transmembrane</keyword>
<dbReference type="EMBL" id="CP066681">
    <property type="protein sequence ID" value="QQG37006.1"/>
    <property type="molecule type" value="Genomic_DNA"/>
</dbReference>
<proteinExistence type="predicted"/>
<keyword evidence="4" id="KW-0653">Protein transport</keyword>
<evidence type="ECO:0000256" key="2">
    <source>
        <dbReference type="ARBA" id="ARBA00022448"/>
    </source>
</evidence>
<evidence type="ECO:0000256" key="7">
    <source>
        <dbReference type="ARBA" id="ARBA00023136"/>
    </source>
</evidence>
<feature type="compositionally biased region" description="Acidic residues" evidence="8">
    <location>
        <begin position="75"/>
        <end position="85"/>
    </location>
</feature>
<dbReference type="PRINTS" id="PR01506">
    <property type="entry name" value="TATBPROTEIN"/>
</dbReference>
<evidence type="ECO:0000256" key="3">
    <source>
        <dbReference type="ARBA" id="ARBA00022692"/>
    </source>
</evidence>